<protein>
    <submittedName>
        <fullName evidence="1">Uncharacterized protein</fullName>
    </submittedName>
</protein>
<gene>
    <name evidence="1" type="ORF">GGQ96_004017</name>
</gene>
<comment type="caution">
    <text evidence="1">The sequence shown here is derived from an EMBL/GenBank/DDBJ whole genome shotgun (WGS) entry which is preliminary data.</text>
</comment>
<dbReference type="Proteomes" id="UP000574769">
    <property type="component" value="Unassembled WGS sequence"/>
</dbReference>
<organism evidence="1 2">
    <name type="scientific">Sphingomonas abaci</name>
    <dbReference type="NCBI Taxonomy" id="237611"/>
    <lineage>
        <taxon>Bacteria</taxon>
        <taxon>Pseudomonadati</taxon>
        <taxon>Pseudomonadota</taxon>
        <taxon>Alphaproteobacteria</taxon>
        <taxon>Sphingomonadales</taxon>
        <taxon>Sphingomonadaceae</taxon>
        <taxon>Sphingomonas</taxon>
    </lineage>
</organism>
<proteinExistence type="predicted"/>
<keyword evidence="2" id="KW-1185">Reference proteome</keyword>
<evidence type="ECO:0000313" key="1">
    <source>
        <dbReference type="EMBL" id="MBB4619857.1"/>
    </source>
</evidence>
<reference evidence="1 2" key="1">
    <citation type="submission" date="2020-08" db="EMBL/GenBank/DDBJ databases">
        <title>Genomic Encyclopedia of Type Strains, Phase IV (KMG-IV): sequencing the most valuable type-strain genomes for metagenomic binning, comparative biology and taxonomic classification.</title>
        <authorList>
            <person name="Goeker M."/>
        </authorList>
    </citation>
    <scope>NUCLEOTIDE SEQUENCE [LARGE SCALE GENOMIC DNA]</scope>
    <source>
        <strain evidence="1 2">DSM 15867</strain>
    </source>
</reference>
<name>A0A7W7APN6_9SPHN</name>
<dbReference type="AlphaFoldDB" id="A0A7W7APN6"/>
<sequence>MHSSLGSIVVSGKPLNIGYGQFRPLTDVLIGKALSTATSGVEGD</sequence>
<evidence type="ECO:0000313" key="2">
    <source>
        <dbReference type="Proteomes" id="UP000574769"/>
    </source>
</evidence>
<dbReference type="EMBL" id="JACHNY010000017">
    <property type="protein sequence ID" value="MBB4619857.1"/>
    <property type="molecule type" value="Genomic_DNA"/>
</dbReference>
<accession>A0A7W7APN6</accession>